<dbReference type="Pfam" id="PF26639">
    <property type="entry name" value="Het-6_barrel"/>
    <property type="match status" value="1"/>
</dbReference>
<dbReference type="EMBL" id="ML976031">
    <property type="protein sequence ID" value="KAF1942827.1"/>
    <property type="molecule type" value="Genomic_DNA"/>
</dbReference>
<evidence type="ECO:0000313" key="2">
    <source>
        <dbReference type="Proteomes" id="UP000800038"/>
    </source>
</evidence>
<dbReference type="OrthoDB" id="2157530at2759"/>
<dbReference type="InterPro" id="IPR052895">
    <property type="entry name" value="HetReg/Transcr_Mod"/>
</dbReference>
<keyword evidence="2" id="KW-1185">Reference proteome</keyword>
<protein>
    <recommendedName>
        <fullName evidence="3">Heterokaryon incompatibility domain-containing protein</fullName>
    </recommendedName>
</protein>
<reference evidence="1" key="1">
    <citation type="journal article" date="2020" name="Stud. Mycol.">
        <title>101 Dothideomycetes genomes: a test case for predicting lifestyles and emergence of pathogens.</title>
        <authorList>
            <person name="Haridas S."/>
            <person name="Albert R."/>
            <person name="Binder M."/>
            <person name="Bloem J."/>
            <person name="Labutti K."/>
            <person name="Salamov A."/>
            <person name="Andreopoulos B."/>
            <person name="Baker S."/>
            <person name="Barry K."/>
            <person name="Bills G."/>
            <person name="Bluhm B."/>
            <person name="Cannon C."/>
            <person name="Castanera R."/>
            <person name="Culley D."/>
            <person name="Daum C."/>
            <person name="Ezra D."/>
            <person name="Gonzalez J."/>
            <person name="Henrissat B."/>
            <person name="Kuo A."/>
            <person name="Liang C."/>
            <person name="Lipzen A."/>
            <person name="Lutzoni F."/>
            <person name="Magnuson J."/>
            <person name="Mondo S."/>
            <person name="Nolan M."/>
            <person name="Ohm R."/>
            <person name="Pangilinan J."/>
            <person name="Park H.-J."/>
            <person name="Ramirez L."/>
            <person name="Alfaro M."/>
            <person name="Sun H."/>
            <person name="Tritt A."/>
            <person name="Yoshinaga Y."/>
            <person name="Zwiers L.-H."/>
            <person name="Turgeon B."/>
            <person name="Goodwin S."/>
            <person name="Spatafora J."/>
            <person name="Crous P."/>
            <person name="Grigoriev I."/>
        </authorList>
    </citation>
    <scope>NUCLEOTIDE SEQUENCE</scope>
    <source>
        <strain evidence="1">CBS 161.51</strain>
    </source>
</reference>
<gene>
    <name evidence="1" type="ORF">EJ02DRAFT_421800</name>
</gene>
<dbReference type="PANTHER" id="PTHR24148:SF73">
    <property type="entry name" value="HET DOMAIN PROTEIN (AFU_ORTHOLOGUE AFUA_8G01020)"/>
    <property type="match status" value="1"/>
</dbReference>
<dbReference type="AlphaFoldDB" id="A0A6A5T112"/>
<evidence type="ECO:0000313" key="1">
    <source>
        <dbReference type="EMBL" id="KAF1942827.1"/>
    </source>
</evidence>
<dbReference type="PANTHER" id="PTHR24148">
    <property type="entry name" value="ANKYRIN REPEAT DOMAIN-CONTAINING PROTEIN 39 HOMOLOG-RELATED"/>
    <property type="match status" value="1"/>
</dbReference>
<dbReference type="Proteomes" id="UP000800038">
    <property type="component" value="Unassembled WGS sequence"/>
</dbReference>
<name>A0A6A5T112_9PLEO</name>
<proteinExistence type="predicted"/>
<accession>A0A6A5T112</accession>
<sequence length="166" mass="18641">MSSAEEILGVFMLSQTATSTYPGGGSWYSALWRTMIGDLVMTEFPIERARTTHEADFKMLWRKLSRQEGGMHSNILFESLCGMTPNHAFFITKMGYMGIGPPHMAPGDQVWFLYGGKVPFIMRKTESQNVNDGRHKLHIVGDAYVHGVMDGEAVADGHQAHNIWIY</sequence>
<evidence type="ECO:0008006" key="3">
    <source>
        <dbReference type="Google" id="ProtNLM"/>
    </source>
</evidence>
<organism evidence="1 2">
    <name type="scientific">Clathrospora elynae</name>
    <dbReference type="NCBI Taxonomy" id="706981"/>
    <lineage>
        <taxon>Eukaryota</taxon>
        <taxon>Fungi</taxon>
        <taxon>Dikarya</taxon>
        <taxon>Ascomycota</taxon>
        <taxon>Pezizomycotina</taxon>
        <taxon>Dothideomycetes</taxon>
        <taxon>Pleosporomycetidae</taxon>
        <taxon>Pleosporales</taxon>
        <taxon>Diademaceae</taxon>
        <taxon>Clathrospora</taxon>
    </lineage>
</organism>